<accession>A0A0N4Z9D8</accession>
<evidence type="ECO:0000259" key="1">
    <source>
        <dbReference type="PROSITE" id="PS50128"/>
    </source>
</evidence>
<name>A0A0N4Z9D8_PARTI</name>
<sequence>MINNEELSIIRHEKDESDDEFIDEPYVPDERLNLPENIPLPQTMREGSRIEQTAAFVALKGSQMEILIRVRQKDNASKFNFLDFEHPLNTFYKAIVSEIKNNNFEPKEYIPKKKVVEQKLCNYSSSEEEDNSYLHPSLAKKSRKDEERLPIGPICEKEANIIRHKEVNDKAKDLMKQRYNIKEGNDMYSKLFKNLVDETKNDCNEDSSKTEEDNISKEYYEWYFSVYKVRHSLEPMTLPSIINPPKNLQNIINSAINYVSVNGVAAEKKLLKTNPALTFLIEGDPHYFYYQLKLKEKFLDMGKCCEKSNESRSQNILEKSECSNLITNSCYYFIDGNDDKPLKLDESTKMKRQQKAKLFLKRLEEEKKNSAPFDRK</sequence>
<dbReference type="GO" id="GO:0000381">
    <property type="term" value="P:regulation of alternative mRNA splicing, via spliceosome"/>
    <property type="evidence" value="ECO:0007669"/>
    <property type="project" value="TreeGrafter"/>
</dbReference>
<evidence type="ECO:0000313" key="2">
    <source>
        <dbReference type="Proteomes" id="UP000038045"/>
    </source>
</evidence>
<feature type="domain" description="SURP motif" evidence="1">
    <location>
        <begin position="49"/>
        <end position="92"/>
    </location>
</feature>
<dbReference type="PANTHER" id="PTHR15316:SF1">
    <property type="entry name" value="SPLICING FACTOR 3A SUBUNIT 1"/>
    <property type="match status" value="1"/>
</dbReference>
<dbReference type="GO" id="GO:0005686">
    <property type="term" value="C:U2 snRNP"/>
    <property type="evidence" value="ECO:0007669"/>
    <property type="project" value="TreeGrafter"/>
</dbReference>
<dbReference type="Gene3D" id="1.10.10.790">
    <property type="entry name" value="Surp module"/>
    <property type="match status" value="2"/>
</dbReference>
<dbReference type="PROSITE" id="PS50128">
    <property type="entry name" value="SURP"/>
    <property type="match status" value="2"/>
</dbReference>
<dbReference type="InterPro" id="IPR000061">
    <property type="entry name" value="Surp"/>
</dbReference>
<keyword evidence="2" id="KW-1185">Reference proteome</keyword>
<dbReference type="Proteomes" id="UP000038045">
    <property type="component" value="Unplaced"/>
</dbReference>
<proteinExistence type="predicted"/>
<dbReference type="InterPro" id="IPR035967">
    <property type="entry name" value="SWAP/Surp_sf"/>
</dbReference>
<evidence type="ECO:0000313" key="3">
    <source>
        <dbReference type="WBParaSite" id="PTRK_0000392800.1"/>
    </source>
</evidence>
<feature type="domain" description="SURP motif" evidence="1">
    <location>
        <begin position="251"/>
        <end position="290"/>
    </location>
</feature>
<dbReference type="AlphaFoldDB" id="A0A0N4Z9D8"/>
<protein>
    <submittedName>
        <fullName evidence="3">SURP motif domain-containing protein</fullName>
    </submittedName>
</protein>
<dbReference type="SMART" id="SM00648">
    <property type="entry name" value="SWAP"/>
    <property type="match status" value="2"/>
</dbReference>
<dbReference type="WBParaSite" id="PTRK_0000392800.1">
    <property type="protein sequence ID" value="PTRK_0000392800.1"/>
    <property type="gene ID" value="PTRK_0000392800"/>
</dbReference>
<dbReference type="GO" id="GO:0045292">
    <property type="term" value="P:mRNA cis splicing, via spliceosome"/>
    <property type="evidence" value="ECO:0007669"/>
    <property type="project" value="InterPro"/>
</dbReference>
<dbReference type="PANTHER" id="PTHR15316">
    <property type="entry name" value="SPLICEOSOME ASSOCIATED PROTEIN 114/SWAP SPLICING FACTOR-RELATED"/>
    <property type="match status" value="1"/>
</dbReference>
<dbReference type="SUPFAM" id="SSF109905">
    <property type="entry name" value="Surp module (SWAP domain)"/>
    <property type="match status" value="2"/>
</dbReference>
<dbReference type="GO" id="GO:0071004">
    <property type="term" value="C:U2-type prespliceosome"/>
    <property type="evidence" value="ECO:0007669"/>
    <property type="project" value="TreeGrafter"/>
</dbReference>
<organism evidence="2 3">
    <name type="scientific">Parastrongyloides trichosuri</name>
    <name type="common">Possum-specific nematode worm</name>
    <dbReference type="NCBI Taxonomy" id="131310"/>
    <lineage>
        <taxon>Eukaryota</taxon>
        <taxon>Metazoa</taxon>
        <taxon>Ecdysozoa</taxon>
        <taxon>Nematoda</taxon>
        <taxon>Chromadorea</taxon>
        <taxon>Rhabditida</taxon>
        <taxon>Tylenchina</taxon>
        <taxon>Panagrolaimomorpha</taxon>
        <taxon>Strongyloidoidea</taxon>
        <taxon>Strongyloididae</taxon>
        <taxon>Parastrongyloides</taxon>
    </lineage>
</organism>
<dbReference type="GO" id="GO:0003723">
    <property type="term" value="F:RNA binding"/>
    <property type="evidence" value="ECO:0007669"/>
    <property type="project" value="InterPro"/>
</dbReference>
<dbReference type="InterPro" id="IPR045146">
    <property type="entry name" value="SF3A1"/>
</dbReference>
<dbReference type="Pfam" id="PF01805">
    <property type="entry name" value="Surp"/>
    <property type="match status" value="2"/>
</dbReference>
<dbReference type="STRING" id="131310.A0A0N4Z9D8"/>
<dbReference type="GO" id="GO:0071013">
    <property type="term" value="C:catalytic step 2 spliceosome"/>
    <property type="evidence" value="ECO:0007669"/>
    <property type="project" value="TreeGrafter"/>
</dbReference>
<reference evidence="3" key="1">
    <citation type="submission" date="2017-02" db="UniProtKB">
        <authorList>
            <consortium name="WormBaseParasite"/>
        </authorList>
    </citation>
    <scope>IDENTIFICATION</scope>
</reference>